<feature type="transmembrane region" description="Helical" evidence="7">
    <location>
        <begin position="271"/>
        <end position="291"/>
    </location>
</feature>
<feature type="transmembrane region" description="Helical" evidence="7">
    <location>
        <begin position="303"/>
        <end position="318"/>
    </location>
</feature>
<feature type="transmembrane region" description="Helical" evidence="7">
    <location>
        <begin position="539"/>
        <end position="556"/>
    </location>
</feature>
<keyword evidence="5 7" id="KW-0472">Membrane</keyword>
<keyword evidence="2" id="KW-1003">Cell membrane</keyword>
<evidence type="ECO:0000256" key="5">
    <source>
        <dbReference type="ARBA" id="ARBA00023136"/>
    </source>
</evidence>
<evidence type="ECO:0000256" key="4">
    <source>
        <dbReference type="ARBA" id="ARBA00022989"/>
    </source>
</evidence>
<evidence type="ECO:0000256" key="6">
    <source>
        <dbReference type="SAM" id="MobiDB-lite"/>
    </source>
</evidence>
<accession>A0A517XSU4</accession>
<dbReference type="PANTHER" id="PTHR30619:SF1">
    <property type="entry name" value="RECOMBINATION PROTEIN 2"/>
    <property type="match status" value="1"/>
</dbReference>
<dbReference type="Gene3D" id="3.60.15.10">
    <property type="entry name" value="Ribonuclease Z/Hydroxyacylglutathione hydrolase-like"/>
    <property type="match status" value="1"/>
</dbReference>
<dbReference type="InterPro" id="IPR035681">
    <property type="entry name" value="ComA-like_MBL"/>
</dbReference>
<dbReference type="PANTHER" id="PTHR30619">
    <property type="entry name" value="DNA INTERNALIZATION/COMPETENCE PROTEIN COMEC/REC2"/>
    <property type="match status" value="1"/>
</dbReference>
<evidence type="ECO:0000256" key="7">
    <source>
        <dbReference type="SAM" id="Phobius"/>
    </source>
</evidence>
<dbReference type="Proteomes" id="UP000319576">
    <property type="component" value="Chromosome"/>
</dbReference>
<dbReference type="RefSeq" id="WP_145238457.1">
    <property type="nucleotide sequence ID" value="NZ_CP036273.1"/>
</dbReference>
<dbReference type="EMBL" id="CP036273">
    <property type="protein sequence ID" value="QDU20610.1"/>
    <property type="molecule type" value="Genomic_DNA"/>
</dbReference>
<feature type="domain" description="Metallo-beta-lactamase" evidence="8">
    <location>
        <begin position="573"/>
        <end position="748"/>
    </location>
</feature>
<dbReference type="InterPro" id="IPR036866">
    <property type="entry name" value="RibonucZ/Hydroxyglut_hydro"/>
</dbReference>
<evidence type="ECO:0000259" key="8">
    <source>
        <dbReference type="SMART" id="SM00849"/>
    </source>
</evidence>
<protein>
    <submittedName>
        <fullName evidence="9">ComEC family competence protein</fullName>
    </submittedName>
</protein>
<dbReference type="Pfam" id="PF13567">
    <property type="entry name" value="DUF4131"/>
    <property type="match status" value="1"/>
</dbReference>
<evidence type="ECO:0000256" key="3">
    <source>
        <dbReference type="ARBA" id="ARBA00022692"/>
    </source>
</evidence>
<dbReference type="InterPro" id="IPR025405">
    <property type="entry name" value="DUF4131"/>
</dbReference>
<dbReference type="Pfam" id="PF00753">
    <property type="entry name" value="Lactamase_B"/>
    <property type="match status" value="1"/>
</dbReference>
<feature type="transmembrane region" description="Helical" evidence="7">
    <location>
        <begin position="353"/>
        <end position="386"/>
    </location>
</feature>
<reference evidence="9 10" key="1">
    <citation type="submission" date="2019-02" db="EMBL/GenBank/DDBJ databases">
        <title>Deep-cultivation of Planctomycetes and their phenomic and genomic characterization uncovers novel biology.</title>
        <authorList>
            <person name="Wiegand S."/>
            <person name="Jogler M."/>
            <person name="Boedeker C."/>
            <person name="Pinto D."/>
            <person name="Vollmers J."/>
            <person name="Rivas-Marin E."/>
            <person name="Kohn T."/>
            <person name="Peeters S.H."/>
            <person name="Heuer A."/>
            <person name="Rast P."/>
            <person name="Oberbeckmann S."/>
            <person name="Bunk B."/>
            <person name="Jeske O."/>
            <person name="Meyerdierks A."/>
            <person name="Storesund J.E."/>
            <person name="Kallscheuer N."/>
            <person name="Luecker S."/>
            <person name="Lage O.M."/>
            <person name="Pohl T."/>
            <person name="Merkel B.J."/>
            <person name="Hornburger P."/>
            <person name="Mueller R.-W."/>
            <person name="Bruemmer F."/>
            <person name="Labrenz M."/>
            <person name="Spormann A.M."/>
            <person name="Op den Camp H."/>
            <person name="Overmann J."/>
            <person name="Amann R."/>
            <person name="Jetten M.S.M."/>
            <person name="Mascher T."/>
            <person name="Medema M.H."/>
            <person name="Devos D.P."/>
            <person name="Kaster A.-K."/>
            <person name="Ovreas L."/>
            <person name="Rohde M."/>
            <person name="Galperin M.Y."/>
            <person name="Jogler C."/>
        </authorList>
    </citation>
    <scope>NUCLEOTIDE SEQUENCE [LARGE SCALE GENOMIC DNA]</scope>
    <source>
        <strain evidence="9 10">ETA_A1</strain>
    </source>
</reference>
<evidence type="ECO:0000313" key="9">
    <source>
        <dbReference type="EMBL" id="QDU20610.1"/>
    </source>
</evidence>
<name>A0A517XSU4_9BACT</name>
<dbReference type="OrthoDB" id="9761531at2"/>
<feature type="region of interest" description="Disordered" evidence="6">
    <location>
        <begin position="108"/>
        <end position="127"/>
    </location>
</feature>
<feature type="transmembrane region" description="Helical" evidence="7">
    <location>
        <begin position="455"/>
        <end position="481"/>
    </location>
</feature>
<comment type="subcellular location">
    <subcellularLocation>
        <location evidence="1">Cell membrane</location>
        <topology evidence="1">Multi-pass membrane protein</topology>
    </subcellularLocation>
</comment>
<feature type="transmembrane region" description="Helical" evidence="7">
    <location>
        <begin position="515"/>
        <end position="532"/>
    </location>
</feature>
<dbReference type="CDD" id="cd07731">
    <property type="entry name" value="ComA-like_MBL-fold"/>
    <property type="match status" value="1"/>
</dbReference>
<dbReference type="AlphaFoldDB" id="A0A517XSU4"/>
<feature type="transmembrane region" description="Helical" evidence="7">
    <location>
        <begin position="418"/>
        <end position="443"/>
    </location>
</feature>
<keyword evidence="3 7" id="KW-0812">Transmembrane</keyword>
<sequence length="835" mass="88552">MGEPTATAEPAWREFARAPLVPVALAAAVGLVLDRYAGGPLAAELLTAGAGIVAWGVSRRAAWLWLAAAGVAAAHHHTHRAAFDADDIAAFATARPAPARVRGTLDEEPARFRPPRPDPLLGRPSPATASTTLAVTAVETRDGWRPASGRARLTVDGRLDGLHLGDTVEVVALLSLPDGPSNPGELDYASLLRDRRVTASLRGRGSTEAVTRLDEGWRHSPLGWVAALRGSGARTLSDAIDPGEAGLAAALLLGDGTALDRAEWDAYVRTGVVHVLAISGQHLVVLGWFAWLVLRVAGVRRRRGAWVVALLLVGYAVLTGGRPSAVRAAVMVSVVCGAIVLRRPQRPANSFALAWLIVLGFNPADPFTAGCQLSFVSVFVLVWGAGRWLAPRPLTPLEELVEDSRTLPEKLIRRGARWAAVGFAVSLILAAANGPLVLAWQNIASPVGVVLGPPLVLLTSVALVAGFVVLLTAPLAGWLAWPFARATEWCLAGCGWLVDLAERTPGGWVYAPAPPAWWLVGFYAAVAVVVLLDGRGRRVAVAATAAWLLLGLAPPARQLPADELRVTFLHVGHGGCVVLEPPDGRVVLYDAGTTLGPDAIRRTVAPFLWHRGVRRVDEVFVSHADLDHYNGLPALLDRFPVGLVTLTPSFRDRPTPAVRATLEYLEKRTVPTRVASAGNVFAAGGVTLEVLHPPADGPPGEENVRSLVLLVRHAGNTVLLTGDLEGEGQDRVTRLPAPHVDVMLAPHHGAKDANTRRAGVDRWEPGPIALWARPRLAVSCQKAGPTDHLRVAYGAVGADVWDTPTAGAIVLRSHPSGLVVEAFRTGEVRVVRRGW</sequence>
<keyword evidence="4 7" id="KW-1133">Transmembrane helix</keyword>
<dbReference type="SUPFAM" id="SSF56281">
    <property type="entry name" value="Metallo-hydrolase/oxidoreductase"/>
    <property type="match status" value="1"/>
</dbReference>
<dbReference type="InterPro" id="IPR004477">
    <property type="entry name" value="ComEC_N"/>
</dbReference>
<dbReference type="InterPro" id="IPR052159">
    <property type="entry name" value="Competence_DNA_uptake"/>
</dbReference>
<dbReference type="SMART" id="SM00849">
    <property type="entry name" value="Lactamase_B"/>
    <property type="match status" value="1"/>
</dbReference>
<organism evidence="9 10">
    <name type="scientific">Urbifossiella limnaea</name>
    <dbReference type="NCBI Taxonomy" id="2528023"/>
    <lineage>
        <taxon>Bacteria</taxon>
        <taxon>Pseudomonadati</taxon>
        <taxon>Planctomycetota</taxon>
        <taxon>Planctomycetia</taxon>
        <taxon>Gemmatales</taxon>
        <taxon>Gemmataceae</taxon>
        <taxon>Urbifossiella</taxon>
    </lineage>
</organism>
<dbReference type="GO" id="GO:0005886">
    <property type="term" value="C:plasma membrane"/>
    <property type="evidence" value="ECO:0007669"/>
    <property type="project" value="UniProtKB-SubCell"/>
</dbReference>
<dbReference type="NCBIfam" id="TIGR00360">
    <property type="entry name" value="ComEC_N-term"/>
    <property type="match status" value="1"/>
</dbReference>
<dbReference type="Pfam" id="PF03772">
    <property type="entry name" value="Competence"/>
    <property type="match status" value="1"/>
</dbReference>
<proteinExistence type="predicted"/>
<dbReference type="InterPro" id="IPR001279">
    <property type="entry name" value="Metallo-B-lactamas"/>
</dbReference>
<dbReference type="KEGG" id="uli:ETAA1_25660"/>
<gene>
    <name evidence="9" type="ORF">ETAA1_25660</name>
</gene>
<evidence type="ECO:0000313" key="10">
    <source>
        <dbReference type="Proteomes" id="UP000319576"/>
    </source>
</evidence>
<keyword evidence="10" id="KW-1185">Reference proteome</keyword>
<evidence type="ECO:0000256" key="1">
    <source>
        <dbReference type="ARBA" id="ARBA00004651"/>
    </source>
</evidence>
<evidence type="ECO:0000256" key="2">
    <source>
        <dbReference type="ARBA" id="ARBA00022475"/>
    </source>
</evidence>